<gene>
    <name evidence="2" type="ORF">EDS130_LOCUS24529</name>
</gene>
<comment type="caution">
    <text evidence="2">The sequence shown here is derived from an EMBL/GenBank/DDBJ whole genome shotgun (WGS) entry which is preliminary data.</text>
</comment>
<dbReference type="AlphaFoldDB" id="A0A814VIZ2"/>
<dbReference type="PANTHER" id="PTHR36688">
    <property type="entry name" value="ENDO/EXONUCLEASE/PHOSPHATASE DOMAIN-CONTAINING PROTEIN"/>
    <property type="match status" value="1"/>
</dbReference>
<feature type="domain" description="Reverse transcriptase" evidence="1">
    <location>
        <begin position="88"/>
        <end position="363"/>
    </location>
</feature>
<evidence type="ECO:0000313" key="2">
    <source>
        <dbReference type="EMBL" id="CAF1186080.1"/>
    </source>
</evidence>
<evidence type="ECO:0000313" key="3">
    <source>
        <dbReference type="Proteomes" id="UP000663852"/>
    </source>
</evidence>
<dbReference type="PANTHER" id="PTHR36688:SF1">
    <property type="entry name" value="ENDONUCLEASE_EXONUCLEASE_PHOSPHATASE DOMAIN-CONTAINING PROTEIN"/>
    <property type="match status" value="1"/>
</dbReference>
<sequence>MCELAADYYENLFQEPEVIHPHPYTDSPPAPDWDNEDEMIPLSNFNELVEIIHSCKKKKSLDPNGLSSHMFRFLPSMYWSLLLKIFNNSFSNSSFPSKWKDSRVLLLAKKDHICSPDATRPISLIDCFLKVNEKIFLTRFNDVLTRRGLLPDSQSGFRSQFRLQTRVLLFFDQILSLMSNGCPVTSVFVDFKSAFDALWYDGCIGKLKKLGIPKNYREWINTWLRNRRAFVEIGGKRSRWFHIFRGGPQGSCFTPTLFICYHSDMSEYLSSCLSFMFADDLAAVLAGSIGMKYSNQCLDLEKKLKLFFDDLEFYSILSVQPLNYNKTQAIFSARAVGNPKFNLSCGEHPIIWVKQFKYLGYVVTPKIGFGPLIEKCTLKIRQRVALINSFRLFGRSSSKLRRTLFFAYVYPLFVSLFPVYPLFTPNQQQDLNHFYFVCLRRIYHCLHFSNEFVSYALNEKSLEDRCRTYWEKYFIALSSTTDGRLIFEQANLNFFRESWLGRYYPVKGVHRTKRFSSHTSLLEKCAAWCASIPENDSVIEYDIDEVWTLAAFPETF</sequence>
<evidence type="ECO:0000259" key="1">
    <source>
        <dbReference type="PROSITE" id="PS50878"/>
    </source>
</evidence>
<proteinExistence type="predicted"/>
<dbReference type="InterPro" id="IPR000477">
    <property type="entry name" value="RT_dom"/>
</dbReference>
<organism evidence="2 3">
    <name type="scientific">Adineta ricciae</name>
    <name type="common">Rotifer</name>
    <dbReference type="NCBI Taxonomy" id="249248"/>
    <lineage>
        <taxon>Eukaryota</taxon>
        <taxon>Metazoa</taxon>
        <taxon>Spiralia</taxon>
        <taxon>Gnathifera</taxon>
        <taxon>Rotifera</taxon>
        <taxon>Eurotatoria</taxon>
        <taxon>Bdelloidea</taxon>
        <taxon>Adinetida</taxon>
        <taxon>Adinetidae</taxon>
        <taxon>Adineta</taxon>
    </lineage>
</organism>
<accession>A0A814VIZ2</accession>
<dbReference type="InterPro" id="IPR052560">
    <property type="entry name" value="RdDP_mobile_element"/>
</dbReference>
<dbReference type="EMBL" id="CAJNOJ010000140">
    <property type="protein sequence ID" value="CAF1186080.1"/>
    <property type="molecule type" value="Genomic_DNA"/>
</dbReference>
<dbReference type="Pfam" id="PF00078">
    <property type="entry name" value="RVT_1"/>
    <property type="match status" value="1"/>
</dbReference>
<name>A0A814VIZ2_ADIRI</name>
<dbReference type="PROSITE" id="PS50878">
    <property type="entry name" value="RT_POL"/>
    <property type="match status" value="1"/>
</dbReference>
<protein>
    <recommendedName>
        <fullName evidence="1">Reverse transcriptase domain-containing protein</fullName>
    </recommendedName>
</protein>
<dbReference type="InterPro" id="IPR043502">
    <property type="entry name" value="DNA/RNA_pol_sf"/>
</dbReference>
<dbReference type="Proteomes" id="UP000663852">
    <property type="component" value="Unassembled WGS sequence"/>
</dbReference>
<dbReference type="OrthoDB" id="415068at2759"/>
<reference evidence="2" key="1">
    <citation type="submission" date="2021-02" db="EMBL/GenBank/DDBJ databases">
        <authorList>
            <person name="Nowell W R."/>
        </authorList>
    </citation>
    <scope>NUCLEOTIDE SEQUENCE</scope>
</reference>
<dbReference type="SUPFAM" id="SSF56672">
    <property type="entry name" value="DNA/RNA polymerases"/>
    <property type="match status" value="1"/>
</dbReference>